<feature type="domain" description="Trypsin-co-occurring" evidence="1">
    <location>
        <begin position="32"/>
        <end position="139"/>
    </location>
</feature>
<name>G2DHW2_9GAMM</name>
<sequence length="139" mass="14931">MPPLGISFRRRRWNNRHRIHKKELGMEKIAPIRLADGRLIMVEMEQGDLALPGSGAAPTDLPAGAEATGLSDNISSAIGLLRNQISAVADTVQEALVSNRPDELKVELTIGFKGESQPIPVILTGATSGGLKITASWKR</sequence>
<comment type="caution">
    <text evidence="2">The sequence shown here is derived from an EMBL/GenBank/DDBJ whole genome shotgun (WGS) entry which is preliminary data.</text>
</comment>
<dbReference type="Proteomes" id="UP000004491">
    <property type="component" value="Unassembled WGS sequence"/>
</dbReference>
<dbReference type="EMBL" id="AFOC01000160">
    <property type="protein sequence ID" value="EGV49793.1"/>
    <property type="molecule type" value="Genomic_DNA"/>
</dbReference>
<dbReference type="Pfam" id="PF19493">
    <property type="entry name" value="Trypco1"/>
    <property type="match status" value="1"/>
</dbReference>
<evidence type="ECO:0000313" key="3">
    <source>
        <dbReference type="Proteomes" id="UP000004491"/>
    </source>
</evidence>
<accession>G2DHW2</accession>
<evidence type="ECO:0000259" key="1">
    <source>
        <dbReference type="Pfam" id="PF19493"/>
    </source>
</evidence>
<gene>
    <name evidence="2" type="ORF">Rifp1Sym_gc00030</name>
</gene>
<protein>
    <recommendedName>
        <fullName evidence="1">Trypsin-co-occurring domain-containing protein</fullName>
    </recommendedName>
</protein>
<keyword evidence="3" id="KW-1185">Reference proteome</keyword>
<dbReference type="InterPro" id="IPR045794">
    <property type="entry name" value="Trypco1"/>
</dbReference>
<organism evidence="2 3">
    <name type="scientific">endosymbiont of Riftia pachyptila</name>
    <name type="common">vent Ph05</name>
    <dbReference type="NCBI Taxonomy" id="1048808"/>
    <lineage>
        <taxon>Bacteria</taxon>
        <taxon>Pseudomonadati</taxon>
        <taxon>Pseudomonadota</taxon>
        <taxon>Gammaproteobacteria</taxon>
        <taxon>sulfur-oxidizing symbionts</taxon>
    </lineage>
</organism>
<dbReference type="AlphaFoldDB" id="G2DHW2"/>
<evidence type="ECO:0000313" key="2">
    <source>
        <dbReference type="EMBL" id="EGV49793.1"/>
    </source>
</evidence>
<reference evidence="2" key="1">
    <citation type="journal article" date="2011" name="ISME J.">
        <title>The endosymbionts of the deep-sea tubeworms Riftia pachyptila and Tevnia jerichonana share an identical physiology as revealed by proteogenomic analyses.</title>
        <authorList>
            <person name="Gardebrecht A."/>
            <person name="Markert S."/>
            <person name="Felbeck H."/>
            <person name="Thuermer A."/>
            <person name="Albrecht D."/>
            <person name="Wollherr A."/>
            <person name="Kabisch J."/>
            <person name="Lehmann R."/>
            <person name="Daniel R."/>
            <person name="Liesegang H."/>
            <person name="Hecker M."/>
            <person name="Sievert S.M."/>
            <person name="Schweder T."/>
        </authorList>
    </citation>
    <scope>NUCLEOTIDE SEQUENCE [LARGE SCALE GENOMIC DNA]</scope>
</reference>
<dbReference type="NCBIfam" id="NF041216">
    <property type="entry name" value="CU044_2847_fam"/>
    <property type="match status" value="1"/>
</dbReference>
<proteinExistence type="predicted"/>